<evidence type="ECO:0000313" key="2">
    <source>
        <dbReference type="Proteomes" id="UP000290204"/>
    </source>
</evidence>
<keyword evidence="2" id="KW-1185">Reference proteome</keyword>
<proteinExistence type="predicted"/>
<evidence type="ECO:0000313" key="1">
    <source>
        <dbReference type="EMBL" id="RXK60798.1"/>
    </source>
</evidence>
<name>A0A4Q1CK98_9BACT</name>
<accession>A0A4Q1CK98</accession>
<sequence length="132" mass="15026">MKLDDYNRITQTIIGSAIEVHRELGPGLMESVYEVCLIKLLRDAGLNVEKQVSLPVYFKGEELDKQFIIDVLVENEIILELKSVEVLLPVHEAQLVTYLKLADKRLGLLINFNVVLLKEGIRRRINGIIDTV</sequence>
<organism evidence="1 2">
    <name type="scientific">Lacibacter luteus</name>
    <dbReference type="NCBI Taxonomy" id="2508719"/>
    <lineage>
        <taxon>Bacteria</taxon>
        <taxon>Pseudomonadati</taxon>
        <taxon>Bacteroidota</taxon>
        <taxon>Chitinophagia</taxon>
        <taxon>Chitinophagales</taxon>
        <taxon>Chitinophagaceae</taxon>
        <taxon>Lacibacter</taxon>
    </lineage>
</organism>
<dbReference type="OrthoDB" id="1119698at2"/>
<dbReference type="EMBL" id="SDHW01000002">
    <property type="protein sequence ID" value="RXK60798.1"/>
    <property type="molecule type" value="Genomic_DNA"/>
</dbReference>
<dbReference type="Pfam" id="PF13366">
    <property type="entry name" value="PDDEXK_3"/>
    <property type="match status" value="1"/>
</dbReference>
<protein>
    <submittedName>
        <fullName evidence="1">GxxExxY protein</fullName>
    </submittedName>
</protein>
<dbReference type="AlphaFoldDB" id="A0A4Q1CK98"/>
<dbReference type="NCBIfam" id="TIGR04256">
    <property type="entry name" value="GxxExxY"/>
    <property type="match status" value="1"/>
</dbReference>
<gene>
    <name evidence="1" type="ORF">ESA94_10075</name>
</gene>
<dbReference type="InterPro" id="IPR011604">
    <property type="entry name" value="PDDEXK-like_dom_sf"/>
</dbReference>
<dbReference type="Gene3D" id="3.90.320.10">
    <property type="match status" value="1"/>
</dbReference>
<comment type="caution">
    <text evidence="1">The sequence shown here is derived from an EMBL/GenBank/DDBJ whole genome shotgun (WGS) entry which is preliminary data.</text>
</comment>
<reference evidence="1 2" key="1">
    <citation type="submission" date="2019-01" db="EMBL/GenBank/DDBJ databases">
        <title>Lacibacter sp. strain TTM-7.</title>
        <authorList>
            <person name="Chen W.-M."/>
        </authorList>
    </citation>
    <scope>NUCLEOTIDE SEQUENCE [LARGE SCALE GENOMIC DNA]</scope>
    <source>
        <strain evidence="1 2">TTM-7</strain>
    </source>
</reference>
<dbReference type="Proteomes" id="UP000290204">
    <property type="component" value="Unassembled WGS sequence"/>
</dbReference>
<dbReference type="InterPro" id="IPR026350">
    <property type="entry name" value="GxxExxY"/>
</dbReference>
<dbReference type="RefSeq" id="WP_129130759.1">
    <property type="nucleotide sequence ID" value="NZ_SDHW01000002.1"/>
</dbReference>